<protein>
    <submittedName>
        <fullName evidence="3">Cell entry (Mce) related family protein</fullName>
    </submittedName>
</protein>
<dbReference type="NCBIfam" id="TIGR00026">
    <property type="entry name" value="hi_GC_TIGR00026"/>
    <property type="match status" value="1"/>
</dbReference>
<dbReference type="PANTHER" id="PTHR39428">
    <property type="entry name" value="F420H(2)-DEPENDENT QUINONE REDUCTASE RV1261C"/>
    <property type="match status" value="1"/>
</dbReference>
<sequence precursor="true">MPRKGTAVVKIIKNVGPPSGLSRLFYRAPIQLYRWRLGWLLGERILLLHHVGRVTGKQREVVLEVVDHDKATDSFVVASGWGPTAAWYRNILHTPEVTIEVGRRTLPVTAHPLNQAEGADIFARYAARHRVSAKYLLPRLMGFSVDGTEADFRAAGERIPFVRLVKRSSAT</sequence>
<dbReference type="Gene3D" id="2.30.110.10">
    <property type="entry name" value="Electron Transport, Fmn-binding Protein, Chain A"/>
    <property type="match status" value="1"/>
</dbReference>
<organism evidence="3 4">
    <name type="scientific">Mycolicibacterium conceptionense</name>
    <dbReference type="NCBI Taxonomy" id="451644"/>
    <lineage>
        <taxon>Bacteria</taxon>
        <taxon>Bacillati</taxon>
        <taxon>Actinomycetota</taxon>
        <taxon>Actinomycetes</taxon>
        <taxon>Mycobacteriales</taxon>
        <taxon>Mycobacteriaceae</taxon>
        <taxon>Mycolicibacterium</taxon>
    </lineage>
</organism>
<dbReference type="GO" id="GO:0016491">
    <property type="term" value="F:oxidoreductase activity"/>
    <property type="evidence" value="ECO:0007669"/>
    <property type="project" value="InterPro"/>
</dbReference>
<proteinExistence type="inferred from homology"/>
<dbReference type="GO" id="GO:0070967">
    <property type="term" value="F:coenzyme F420 binding"/>
    <property type="evidence" value="ECO:0007669"/>
    <property type="project" value="TreeGrafter"/>
</dbReference>
<reference evidence="3 4" key="1">
    <citation type="submission" date="2015-03" db="EMBL/GenBank/DDBJ databases">
        <authorList>
            <person name="Murphy D."/>
        </authorList>
    </citation>
    <scope>NUCLEOTIDE SEQUENCE [LARGE SCALE GENOMIC DNA]</scope>
    <source>
        <strain evidence="3 4">D16</strain>
    </source>
</reference>
<dbReference type="AlphaFoldDB" id="A0A0U1DL42"/>
<evidence type="ECO:0000256" key="1">
    <source>
        <dbReference type="ARBA" id="ARBA00008710"/>
    </source>
</evidence>
<evidence type="ECO:0000256" key="2">
    <source>
        <dbReference type="ARBA" id="ARBA00049106"/>
    </source>
</evidence>
<gene>
    <name evidence="3" type="ORF">BN970_04101</name>
</gene>
<dbReference type="Pfam" id="PF04075">
    <property type="entry name" value="F420H2_quin_red"/>
    <property type="match status" value="1"/>
</dbReference>
<comment type="similarity">
    <text evidence="1">Belongs to the F420H(2)-dependent quinone reductase family.</text>
</comment>
<name>A0A0U1DL42_9MYCO</name>
<dbReference type="GO" id="GO:0005886">
    <property type="term" value="C:plasma membrane"/>
    <property type="evidence" value="ECO:0007669"/>
    <property type="project" value="TreeGrafter"/>
</dbReference>
<accession>A0A0U1DL42</accession>
<comment type="catalytic activity">
    <reaction evidence="2">
        <text>oxidized coenzyme F420-(gamma-L-Glu)(n) + a quinol + H(+) = reduced coenzyme F420-(gamma-L-Glu)(n) + a quinone</text>
        <dbReference type="Rhea" id="RHEA:39663"/>
        <dbReference type="Rhea" id="RHEA-COMP:12939"/>
        <dbReference type="Rhea" id="RHEA-COMP:14378"/>
        <dbReference type="ChEBI" id="CHEBI:15378"/>
        <dbReference type="ChEBI" id="CHEBI:24646"/>
        <dbReference type="ChEBI" id="CHEBI:132124"/>
        <dbReference type="ChEBI" id="CHEBI:133980"/>
        <dbReference type="ChEBI" id="CHEBI:139511"/>
    </reaction>
</comment>
<dbReference type="PANTHER" id="PTHR39428:SF3">
    <property type="entry name" value="DEAZAFLAVIN-DEPENDENT NITROREDUCTASE"/>
    <property type="match status" value="1"/>
</dbReference>
<evidence type="ECO:0000313" key="3">
    <source>
        <dbReference type="EMBL" id="CQD18535.1"/>
    </source>
</evidence>
<dbReference type="InterPro" id="IPR004378">
    <property type="entry name" value="F420H2_quin_Rdtase"/>
</dbReference>
<dbReference type="InterPro" id="IPR012349">
    <property type="entry name" value="Split_barrel_FMN-bd"/>
</dbReference>
<dbReference type="EMBL" id="CTEF01000003">
    <property type="protein sequence ID" value="CQD18535.1"/>
    <property type="molecule type" value="Genomic_DNA"/>
</dbReference>
<dbReference type="Proteomes" id="UP000182227">
    <property type="component" value="Unassembled WGS sequence"/>
</dbReference>
<evidence type="ECO:0000313" key="4">
    <source>
        <dbReference type="Proteomes" id="UP000182227"/>
    </source>
</evidence>